<keyword evidence="1" id="KW-1133">Transmembrane helix</keyword>
<organism evidence="2 3">
    <name type="scientific">Magallana gigas</name>
    <name type="common">Pacific oyster</name>
    <name type="synonym">Crassostrea gigas</name>
    <dbReference type="NCBI Taxonomy" id="29159"/>
    <lineage>
        <taxon>Eukaryota</taxon>
        <taxon>Metazoa</taxon>
        <taxon>Spiralia</taxon>
        <taxon>Lophotrochozoa</taxon>
        <taxon>Mollusca</taxon>
        <taxon>Bivalvia</taxon>
        <taxon>Autobranchia</taxon>
        <taxon>Pteriomorphia</taxon>
        <taxon>Ostreida</taxon>
        <taxon>Ostreoidea</taxon>
        <taxon>Ostreidae</taxon>
        <taxon>Magallana</taxon>
    </lineage>
</organism>
<accession>A0A8W8J3E6</accession>
<evidence type="ECO:0000313" key="2">
    <source>
        <dbReference type="EnsemblMetazoa" id="G1688.2:cds"/>
    </source>
</evidence>
<dbReference type="AlphaFoldDB" id="A0A8W8J3E6"/>
<dbReference type="EnsemblMetazoa" id="G1688.2">
    <property type="protein sequence ID" value="G1688.2:cds"/>
    <property type="gene ID" value="G1688"/>
</dbReference>
<proteinExistence type="predicted"/>
<evidence type="ECO:0000256" key="1">
    <source>
        <dbReference type="SAM" id="Phobius"/>
    </source>
</evidence>
<keyword evidence="1" id="KW-0472">Membrane</keyword>
<evidence type="ECO:0000313" key="3">
    <source>
        <dbReference type="Proteomes" id="UP000005408"/>
    </source>
</evidence>
<feature type="transmembrane region" description="Helical" evidence="1">
    <location>
        <begin position="29"/>
        <end position="49"/>
    </location>
</feature>
<name>A0A8W8J3E6_MAGGI</name>
<sequence>MLCNGTETLCVFRNSTDPGAQQEYDANGAMLFVVATILVYAGAVVAFIAGHIKKRRFNNEEEV</sequence>
<keyword evidence="3" id="KW-1185">Reference proteome</keyword>
<keyword evidence="1" id="KW-0812">Transmembrane</keyword>
<dbReference type="Proteomes" id="UP000005408">
    <property type="component" value="Unassembled WGS sequence"/>
</dbReference>
<protein>
    <submittedName>
        <fullName evidence="2">Uncharacterized protein</fullName>
    </submittedName>
</protein>
<reference evidence="2" key="1">
    <citation type="submission" date="2022-08" db="UniProtKB">
        <authorList>
            <consortium name="EnsemblMetazoa"/>
        </authorList>
    </citation>
    <scope>IDENTIFICATION</scope>
    <source>
        <strain evidence="2">05x7-T-G4-1.051#20</strain>
    </source>
</reference>